<proteinExistence type="predicted"/>
<evidence type="ECO:0000313" key="3">
    <source>
        <dbReference type="Proteomes" id="UP000549457"/>
    </source>
</evidence>
<keyword evidence="2" id="KW-0808">Transferase</keyword>
<dbReference type="InterPro" id="IPR052519">
    <property type="entry name" value="Euk-type_GlcNAc_Kinase"/>
</dbReference>
<comment type="caution">
    <text evidence="2">The sequence shown here is derived from an EMBL/GenBank/DDBJ whole genome shotgun (WGS) entry which is preliminary data.</text>
</comment>
<dbReference type="PANTHER" id="PTHR43190:SF3">
    <property type="entry name" value="N-ACETYL-D-GLUCOSAMINE KINASE"/>
    <property type="match status" value="1"/>
</dbReference>
<dbReference type="Pfam" id="PF01869">
    <property type="entry name" value="BcrAD_BadFG"/>
    <property type="match status" value="1"/>
</dbReference>
<dbReference type="EC" id="2.7.1.8" evidence="2"/>
<feature type="domain" description="ATPase BadF/BadG/BcrA/BcrD type" evidence="1">
    <location>
        <begin position="8"/>
        <end position="249"/>
    </location>
</feature>
<dbReference type="Proteomes" id="UP000549457">
    <property type="component" value="Unassembled WGS sequence"/>
</dbReference>
<dbReference type="PANTHER" id="PTHR43190">
    <property type="entry name" value="N-ACETYL-D-GLUCOSAMINE KINASE"/>
    <property type="match status" value="1"/>
</dbReference>
<dbReference type="InterPro" id="IPR043129">
    <property type="entry name" value="ATPase_NBD"/>
</dbReference>
<keyword evidence="3" id="KW-1185">Reference proteome</keyword>
<evidence type="ECO:0000259" key="1">
    <source>
        <dbReference type="Pfam" id="PF01869"/>
    </source>
</evidence>
<dbReference type="EMBL" id="JACHFM010000003">
    <property type="protein sequence ID" value="MBB5222952.1"/>
    <property type="molecule type" value="Genomic_DNA"/>
</dbReference>
<dbReference type="Gene3D" id="3.30.420.40">
    <property type="match status" value="2"/>
</dbReference>
<dbReference type="GO" id="GO:0047931">
    <property type="term" value="F:glucosamine kinase activity"/>
    <property type="evidence" value="ECO:0007669"/>
    <property type="project" value="UniProtKB-EC"/>
</dbReference>
<protein>
    <submittedName>
        <fullName evidence="2">Glucosamine kinase</fullName>
        <ecNumber evidence="2">2.7.1.8</ecNumber>
    </submittedName>
</protein>
<organism evidence="2 3">
    <name type="scientific">Amaricoccus macauensis</name>
    <dbReference type="NCBI Taxonomy" id="57001"/>
    <lineage>
        <taxon>Bacteria</taxon>
        <taxon>Pseudomonadati</taxon>
        <taxon>Pseudomonadota</taxon>
        <taxon>Alphaproteobacteria</taxon>
        <taxon>Rhodobacterales</taxon>
        <taxon>Paracoccaceae</taxon>
        <taxon>Amaricoccus</taxon>
    </lineage>
</organism>
<accession>A0A840SUY4</accession>
<gene>
    <name evidence="2" type="ORF">HNP73_002899</name>
</gene>
<sequence>MTSGQLFLGVDGGGTGCRAALADETGRILGEGRGGPANVVSDPDMALASVLEAASGAMTAAQEGRDLTRLTAVLGLAGANVVEAAAAFRARLPFASSRVENDVVVAVKGALGADDGIVAAIGTGAVYGVQRAGTVRLAGGWGLILGDHGSGGWMGRGLFEAALLAHDGFVEKTPLLAAILREMGSPDAIVAFARRATPADFARAAPRILDAGDDAAAQRILGAADAGIARALDHLESDGALPIVFTGGLGPLFAARLGHRYPSLIHLAKGCALDGALALARGLV</sequence>
<keyword evidence="2" id="KW-0418">Kinase</keyword>
<evidence type="ECO:0000313" key="2">
    <source>
        <dbReference type="EMBL" id="MBB5222952.1"/>
    </source>
</evidence>
<dbReference type="AlphaFoldDB" id="A0A840SUY4"/>
<dbReference type="SUPFAM" id="SSF53067">
    <property type="entry name" value="Actin-like ATPase domain"/>
    <property type="match status" value="2"/>
</dbReference>
<dbReference type="RefSeq" id="WP_184150978.1">
    <property type="nucleotide sequence ID" value="NZ_JACHFM010000003.1"/>
</dbReference>
<dbReference type="InterPro" id="IPR002731">
    <property type="entry name" value="ATPase_BadF"/>
</dbReference>
<dbReference type="CDD" id="cd24082">
    <property type="entry name" value="ASKHA_NBD_GspK-like"/>
    <property type="match status" value="1"/>
</dbReference>
<name>A0A840SUY4_9RHOB</name>
<reference evidence="2 3" key="1">
    <citation type="submission" date="2020-08" db="EMBL/GenBank/DDBJ databases">
        <title>Genomic Encyclopedia of Type Strains, Phase IV (KMG-IV): sequencing the most valuable type-strain genomes for metagenomic binning, comparative biology and taxonomic classification.</title>
        <authorList>
            <person name="Goeker M."/>
        </authorList>
    </citation>
    <scope>NUCLEOTIDE SEQUENCE [LARGE SCALE GENOMIC DNA]</scope>
    <source>
        <strain evidence="2 3">DSM 101730</strain>
    </source>
</reference>